<accession>A0AAE0HTR2</accession>
<keyword evidence="3" id="KW-1185">Reference proteome</keyword>
<reference evidence="2" key="1">
    <citation type="journal article" date="2023" name="Mol. Phylogenet. Evol.">
        <title>Genome-scale phylogeny and comparative genomics of the fungal order Sordariales.</title>
        <authorList>
            <person name="Hensen N."/>
            <person name="Bonometti L."/>
            <person name="Westerberg I."/>
            <person name="Brannstrom I.O."/>
            <person name="Guillou S."/>
            <person name="Cros-Aarteil S."/>
            <person name="Calhoun S."/>
            <person name="Haridas S."/>
            <person name="Kuo A."/>
            <person name="Mondo S."/>
            <person name="Pangilinan J."/>
            <person name="Riley R."/>
            <person name="LaButti K."/>
            <person name="Andreopoulos B."/>
            <person name="Lipzen A."/>
            <person name="Chen C."/>
            <person name="Yan M."/>
            <person name="Daum C."/>
            <person name="Ng V."/>
            <person name="Clum A."/>
            <person name="Steindorff A."/>
            <person name="Ohm R.A."/>
            <person name="Martin F."/>
            <person name="Silar P."/>
            <person name="Natvig D.O."/>
            <person name="Lalanne C."/>
            <person name="Gautier V."/>
            <person name="Ament-Velasquez S.L."/>
            <person name="Kruys A."/>
            <person name="Hutchinson M.I."/>
            <person name="Powell A.J."/>
            <person name="Barry K."/>
            <person name="Miller A.N."/>
            <person name="Grigoriev I.V."/>
            <person name="Debuchy R."/>
            <person name="Gladieux P."/>
            <person name="Hiltunen Thoren M."/>
            <person name="Johannesson H."/>
        </authorList>
    </citation>
    <scope>NUCLEOTIDE SEQUENCE</scope>
    <source>
        <strain evidence="2">CBS 118394</strain>
    </source>
</reference>
<dbReference type="Gene3D" id="3.30.70.100">
    <property type="match status" value="1"/>
</dbReference>
<dbReference type="PROSITE" id="PS51725">
    <property type="entry name" value="ABM"/>
    <property type="match status" value="1"/>
</dbReference>
<dbReference type="InterPro" id="IPR011008">
    <property type="entry name" value="Dimeric_a/b-barrel"/>
</dbReference>
<organism evidence="2 3">
    <name type="scientific">Apodospora peruviana</name>
    <dbReference type="NCBI Taxonomy" id="516989"/>
    <lineage>
        <taxon>Eukaryota</taxon>
        <taxon>Fungi</taxon>
        <taxon>Dikarya</taxon>
        <taxon>Ascomycota</taxon>
        <taxon>Pezizomycotina</taxon>
        <taxon>Sordariomycetes</taxon>
        <taxon>Sordariomycetidae</taxon>
        <taxon>Sordariales</taxon>
        <taxon>Lasiosphaeriaceae</taxon>
        <taxon>Apodospora</taxon>
    </lineage>
</organism>
<evidence type="ECO:0000313" key="3">
    <source>
        <dbReference type="Proteomes" id="UP001283341"/>
    </source>
</evidence>
<reference evidence="2" key="2">
    <citation type="submission" date="2023-06" db="EMBL/GenBank/DDBJ databases">
        <authorList>
            <consortium name="Lawrence Berkeley National Laboratory"/>
            <person name="Haridas S."/>
            <person name="Hensen N."/>
            <person name="Bonometti L."/>
            <person name="Westerberg I."/>
            <person name="Brannstrom I.O."/>
            <person name="Guillou S."/>
            <person name="Cros-Aarteil S."/>
            <person name="Calhoun S."/>
            <person name="Kuo A."/>
            <person name="Mondo S."/>
            <person name="Pangilinan J."/>
            <person name="Riley R."/>
            <person name="Labutti K."/>
            <person name="Andreopoulos B."/>
            <person name="Lipzen A."/>
            <person name="Chen C."/>
            <person name="Yanf M."/>
            <person name="Daum C."/>
            <person name="Ng V."/>
            <person name="Clum A."/>
            <person name="Steindorff A."/>
            <person name="Ohm R."/>
            <person name="Martin F."/>
            <person name="Silar P."/>
            <person name="Natvig D."/>
            <person name="Lalanne C."/>
            <person name="Gautier V."/>
            <person name="Ament-Velasquez S.L."/>
            <person name="Kruys A."/>
            <person name="Hutchinson M.I."/>
            <person name="Powell A.J."/>
            <person name="Barry K."/>
            <person name="Miller A.N."/>
            <person name="Grigoriev I.V."/>
            <person name="Debuchy R."/>
            <person name="Gladieux P."/>
            <person name="Thoren M.H."/>
            <person name="Johannesson H."/>
        </authorList>
    </citation>
    <scope>NUCLEOTIDE SEQUENCE</scope>
    <source>
        <strain evidence="2">CBS 118394</strain>
    </source>
</reference>
<gene>
    <name evidence="2" type="ORF">B0H66DRAFT_568836</name>
</gene>
<feature type="domain" description="ABM" evidence="1">
    <location>
        <begin position="20"/>
        <end position="110"/>
    </location>
</feature>
<dbReference type="SUPFAM" id="SSF54909">
    <property type="entry name" value="Dimeric alpha+beta barrel"/>
    <property type="match status" value="1"/>
</dbReference>
<dbReference type="AlphaFoldDB" id="A0AAE0HTR2"/>
<protein>
    <recommendedName>
        <fullName evidence="1">ABM domain-containing protein</fullName>
    </recommendedName>
</protein>
<dbReference type="InterPro" id="IPR007138">
    <property type="entry name" value="ABM_dom"/>
</dbReference>
<evidence type="ECO:0000313" key="2">
    <source>
        <dbReference type="EMBL" id="KAK3312748.1"/>
    </source>
</evidence>
<evidence type="ECO:0000259" key="1">
    <source>
        <dbReference type="PROSITE" id="PS51725"/>
    </source>
</evidence>
<proteinExistence type="predicted"/>
<dbReference type="EMBL" id="JAUEDM010000008">
    <property type="protein sequence ID" value="KAK3312748.1"/>
    <property type="molecule type" value="Genomic_DNA"/>
</dbReference>
<dbReference type="Proteomes" id="UP001283341">
    <property type="component" value="Unassembled WGS sequence"/>
</dbReference>
<sequence>MAADNASIMDKIPDVPQDEFTVYGTVYAFPEHADALEAVYTASTRQAASEEGIIYYCISRDPDDRDVFHFFERYSGRKAFEAHVSTPLMVQLFKDKYIKEVKARFAKPIMP</sequence>
<name>A0AAE0HTR2_9PEZI</name>
<dbReference type="Pfam" id="PF03992">
    <property type="entry name" value="ABM"/>
    <property type="match status" value="1"/>
</dbReference>
<comment type="caution">
    <text evidence="2">The sequence shown here is derived from an EMBL/GenBank/DDBJ whole genome shotgun (WGS) entry which is preliminary data.</text>
</comment>